<proteinExistence type="predicted"/>
<reference evidence="1 2" key="1">
    <citation type="submission" date="2021-07" db="EMBL/GenBank/DDBJ databases">
        <title>The Aristolochia fimbriata genome: insights into angiosperm evolution, floral development and chemical biosynthesis.</title>
        <authorList>
            <person name="Jiao Y."/>
        </authorList>
    </citation>
    <scope>NUCLEOTIDE SEQUENCE [LARGE SCALE GENOMIC DNA]</scope>
    <source>
        <strain evidence="1">IBCAS-2021</strain>
        <tissue evidence="1">Leaf</tissue>
    </source>
</reference>
<organism evidence="1 2">
    <name type="scientific">Aristolochia fimbriata</name>
    <name type="common">White veined hardy Dutchman's pipe vine</name>
    <dbReference type="NCBI Taxonomy" id="158543"/>
    <lineage>
        <taxon>Eukaryota</taxon>
        <taxon>Viridiplantae</taxon>
        <taxon>Streptophyta</taxon>
        <taxon>Embryophyta</taxon>
        <taxon>Tracheophyta</taxon>
        <taxon>Spermatophyta</taxon>
        <taxon>Magnoliopsida</taxon>
        <taxon>Magnoliidae</taxon>
        <taxon>Piperales</taxon>
        <taxon>Aristolochiaceae</taxon>
        <taxon>Aristolochia</taxon>
    </lineage>
</organism>
<dbReference type="EMBL" id="JAINDJ010000004">
    <property type="protein sequence ID" value="KAG9449645.1"/>
    <property type="molecule type" value="Genomic_DNA"/>
</dbReference>
<accession>A0AAV7ELF1</accession>
<name>A0AAV7ELF1_ARIFI</name>
<gene>
    <name evidence="1" type="ORF">H6P81_009610</name>
</gene>
<sequence length="183" mass="21064">MNHQEAAFKKLEAQVGQLATTVVSRSQGTLPSNSEINPKEQVHIINQDAKKARVEEEINTIKVSEPRRGKYQNSNSCRKAESYTSEFESMNRMNASDPMVCEFFNNTKHAKVKIEFNINKSHKDPNKEREGSWEETNQIRAIEHPNQVNLIHLELGEDEAIRIKDEKPLFLVQLKVLTKVDTY</sequence>
<evidence type="ECO:0000313" key="1">
    <source>
        <dbReference type="EMBL" id="KAG9449645.1"/>
    </source>
</evidence>
<keyword evidence="2" id="KW-1185">Reference proteome</keyword>
<dbReference type="Proteomes" id="UP000825729">
    <property type="component" value="Unassembled WGS sequence"/>
</dbReference>
<dbReference type="AlphaFoldDB" id="A0AAV7ELF1"/>
<evidence type="ECO:0000313" key="2">
    <source>
        <dbReference type="Proteomes" id="UP000825729"/>
    </source>
</evidence>
<protein>
    <submittedName>
        <fullName evidence="1">Uncharacterized protein</fullName>
    </submittedName>
</protein>
<comment type="caution">
    <text evidence="1">The sequence shown here is derived from an EMBL/GenBank/DDBJ whole genome shotgun (WGS) entry which is preliminary data.</text>
</comment>